<dbReference type="STRING" id="1348662.CARG_00570"/>
<dbReference type="InterPro" id="IPR023908">
    <property type="entry name" value="xxxLxxG_rpt"/>
</dbReference>
<keyword evidence="4" id="KW-1185">Reference proteome</keyword>
<dbReference type="eggNOG" id="COG1511">
    <property type="taxonomic scope" value="Bacteria"/>
</dbReference>
<feature type="transmembrane region" description="Helical" evidence="2">
    <location>
        <begin position="369"/>
        <end position="394"/>
    </location>
</feature>
<dbReference type="KEGG" id="caz:CARG_00570"/>
<dbReference type="EMBL" id="CP006365">
    <property type="protein sequence ID" value="AGU14315.1"/>
    <property type="molecule type" value="Genomic_DNA"/>
</dbReference>
<evidence type="ECO:0000256" key="2">
    <source>
        <dbReference type="SAM" id="Phobius"/>
    </source>
</evidence>
<dbReference type="PATRIC" id="fig|1348662.3.peg.108"/>
<evidence type="ECO:0000256" key="1">
    <source>
        <dbReference type="SAM" id="MobiDB-lite"/>
    </source>
</evidence>
<dbReference type="Proteomes" id="UP000016943">
    <property type="component" value="Chromosome"/>
</dbReference>
<reference evidence="3 4" key="1">
    <citation type="journal article" date="2013" name="Genome Announc.">
        <title>Whole-Genome Sequence of the Clinical Strain Corynebacterium argentoratense DSM 44202, Isolated from a Human Throat Specimen.</title>
        <authorList>
            <person name="Bomholt C."/>
            <person name="Glaub A."/>
            <person name="Gravermann K."/>
            <person name="Albersmeier A."/>
            <person name="Brinkrolf K."/>
            <person name="Ruckert C."/>
            <person name="Tauch A."/>
        </authorList>
    </citation>
    <scope>NUCLEOTIDE SEQUENCE [LARGE SCALE GENOMIC DNA]</scope>
    <source>
        <strain evidence="3">DSM 44202</strain>
    </source>
</reference>
<name>U3GSB3_9CORY</name>
<accession>U3GSB3</accession>
<keyword evidence="2" id="KW-0812">Transmembrane</keyword>
<gene>
    <name evidence="3" type="ORF">CARG_00570</name>
</gene>
<evidence type="ECO:0000313" key="4">
    <source>
        <dbReference type="Proteomes" id="UP000016943"/>
    </source>
</evidence>
<dbReference type="NCBIfam" id="TIGR03057">
    <property type="entry name" value="xxxLxxG_by_4"/>
    <property type="match status" value="2"/>
</dbReference>
<feature type="transmembrane region" description="Helical" evidence="2">
    <location>
        <begin position="333"/>
        <end position="357"/>
    </location>
</feature>
<keyword evidence="2" id="KW-1133">Transmembrane helix</keyword>
<dbReference type="Gene3D" id="1.10.287.950">
    <property type="entry name" value="Methyl-accepting chemotaxis protein"/>
    <property type="match status" value="1"/>
</dbReference>
<evidence type="ECO:0008006" key="5">
    <source>
        <dbReference type="Google" id="ProtNLM"/>
    </source>
</evidence>
<protein>
    <recommendedName>
        <fullName evidence="5">Methyl-accepting transducer domain-containing protein</fullName>
    </recommendedName>
</protein>
<keyword evidence="2" id="KW-0472">Membrane</keyword>
<sequence length="477" mass="48914">MATVACGATYTATTDTGIASTWTGPEEPEGAPSAQIDATTAQALTEARRAAGEAAAQAGFLDTGVQELKGGIGQLSSRSGEIIDGAAQLHDGAEQLNQGLIQLQAGTGQLGNGATQVADGVAQAVEQVQAVAVIQSQVLGAMDQADKELARSQDPDIVNLRGQLKELRTQAEQFGIDGELADKLDQLRSGSREVANQLAVPGYGYHDGIYKAAQGAKQLSEATGELDSVAKQATDGIGQLDRGATKIADMSTKNQDAVAGVRRALPRTSATPAASTSGNNTDDAAPAERGSLPPLYAVLIAAATLLGATLTRINAKKDWWQVLAISTTATVTYAILAGTATAAGVVQAWVLLTVAAYGATAGTQWARRALGPAVGMPLIFATVAVQIGVVTWAWKQSTAVELSRGWEIVNALMPVNYPALGLSTLGNDGPVAPMLLSLAVVGVLAVCTVVGNGLSQRAALRDTRVALPKSELESEEA</sequence>
<feature type="compositionally biased region" description="Polar residues" evidence="1">
    <location>
        <begin position="268"/>
        <end position="282"/>
    </location>
</feature>
<feature type="transmembrane region" description="Helical" evidence="2">
    <location>
        <begin position="431"/>
        <end position="454"/>
    </location>
</feature>
<feature type="region of interest" description="Disordered" evidence="1">
    <location>
        <begin position="258"/>
        <end position="287"/>
    </location>
</feature>
<dbReference type="AlphaFoldDB" id="U3GSB3"/>
<dbReference type="HOGENOM" id="CLU_528652_0_0_11"/>
<feature type="transmembrane region" description="Helical" evidence="2">
    <location>
        <begin position="295"/>
        <end position="313"/>
    </location>
</feature>
<proteinExistence type="predicted"/>
<organism evidence="3 4">
    <name type="scientific">Corynebacterium argentoratense DSM 44202</name>
    <dbReference type="NCBI Taxonomy" id="1348662"/>
    <lineage>
        <taxon>Bacteria</taxon>
        <taxon>Bacillati</taxon>
        <taxon>Actinomycetota</taxon>
        <taxon>Actinomycetes</taxon>
        <taxon>Mycobacteriales</taxon>
        <taxon>Corynebacteriaceae</taxon>
        <taxon>Corynebacterium</taxon>
    </lineage>
</organism>
<evidence type="ECO:0000313" key="3">
    <source>
        <dbReference type="EMBL" id="AGU14315.1"/>
    </source>
</evidence>